<dbReference type="AlphaFoldDB" id="A0A4Q7EIA5"/>
<protein>
    <submittedName>
        <fullName evidence="2">Polysaccharide deacetylase family protein</fullName>
    </submittedName>
</protein>
<dbReference type="Pfam" id="PF01522">
    <property type="entry name" value="Polysacc_deac_1"/>
    <property type="match status" value="1"/>
</dbReference>
<organism evidence="2 3">
    <name type="scientific">Leptolyngbya iicbica LK</name>
    <dbReference type="NCBI Taxonomy" id="2294035"/>
    <lineage>
        <taxon>Bacteria</taxon>
        <taxon>Bacillati</taxon>
        <taxon>Cyanobacteriota</taxon>
        <taxon>Cyanophyceae</taxon>
        <taxon>Leptolyngbyales</taxon>
        <taxon>Leptolyngbyaceae</taxon>
        <taxon>Leptolyngbya group</taxon>
        <taxon>Leptolyngbya</taxon>
        <taxon>Leptolyngbya iicbica</taxon>
    </lineage>
</organism>
<dbReference type="InterPro" id="IPR002509">
    <property type="entry name" value="NODB_dom"/>
</dbReference>
<evidence type="ECO:0000313" key="2">
    <source>
        <dbReference type="EMBL" id="RZM82836.1"/>
    </source>
</evidence>
<dbReference type="OrthoDB" id="9806342at2"/>
<dbReference type="CDD" id="cd10917">
    <property type="entry name" value="CE4_NodB_like_6s_7s"/>
    <property type="match status" value="1"/>
</dbReference>
<dbReference type="PANTHER" id="PTHR10587">
    <property type="entry name" value="GLYCOSYL TRANSFERASE-RELATED"/>
    <property type="match status" value="1"/>
</dbReference>
<dbReference type="InterPro" id="IPR011330">
    <property type="entry name" value="Glyco_hydro/deAcase_b/a-brl"/>
</dbReference>
<dbReference type="EMBL" id="QVFV01000001">
    <property type="protein sequence ID" value="RZM82836.1"/>
    <property type="molecule type" value="Genomic_DNA"/>
</dbReference>
<dbReference type="PROSITE" id="PS51677">
    <property type="entry name" value="NODB"/>
    <property type="match status" value="1"/>
</dbReference>
<keyword evidence="3" id="KW-1185">Reference proteome</keyword>
<evidence type="ECO:0000259" key="1">
    <source>
        <dbReference type="PROSITE" id="PS51677"/>
    </source>
</evidence>
<dbReference type="InterPro" id="IPR050248">
    <property type="entry name" value="Polysacc_deacetylase_ArnD"/>
</dbReference>
<dbReference type="RefSeq" id="WP_039726053.1">
    <property type="nucleotide sequence ID" value="NZ_QVFV01000001.1"/>
</dbReference>
<feature type="domain" description="NodB homology" evidence="1">
    <location>
        <begin position="84"/>
        <end position="281"/>
    </location>
</feature>
<dbReference type="GO" id="GO:0005975">
    <property type="term" value="P:carbohydrate metabolic process"/>
    <property type="evidence" value="ECO:0007669"/>
    <property type="project" value="InterPro"/>
</dbReference>
<dbReference type="SUPFAM" id="SSF88713">
    <property type="entry name" value="Glycoside hydrolase/deacetylase"/>
    <property type="match status" value="1"/>
</dbReference>
<dbReference type="Proteomes" id="UP000292459">
    <property type="component" value="Unassembled WGS sequence"/>
</dbReference>
<reference evidence="2 3" key="1">
    <citation type="submission" date="2018-11" db="EMBL/GenBank/DDBJ databases">
        <title>Whole genome sequencing of an environmental sample.</title>
        <authorList>
            <person name="Sarangi A.N."/>
            <person name="Singh D."/>
            <person name="Tripathy S."/>
        </authorList>
    </citation>
    <scope>NUCLEOTIDE SEQUENCE [LARGE SCALE GENOMIC DNA]</scope>
    <source>
        <strain evidence="2 3">Lakshadweep</strain>
    </source>
</reference>
<accession>A0A4Q7EIA5</accession>
<evidence type="ECO:0000313" key="3">
    <source>
        <dbReference type="Proteomes" id="UP000292459"/>
    </source>
</evidence>
<name>A0A4Q7EIA5_9CYAN</name>
<gene>
    <name evidence="2" type="ORF">DYY88_06435</name>
</gene>
<dbReference type="Gene3D" id="3.20.20.370">
    <property type="entry name" value="Glycoside hydrolase/deacetylase"/>
    <property type="match status" value="1"/>
</dbReference>
<dbReference type="GO" id="GO:0016810">
    <property type="term" value="F:hydrolase activity, acting on carbon-nitrogen (but not peptide) bonds"/>
    <property type="evidence" value="ECO:0007669"/>
    <property type="project" value="InterPro"/>
</dbReference>
<comment type="caution">
    <text evidence="2">The sequence shown here is derived from an EMBL/GenBank/DDBJ whole genome shotgun (WGS) entry which is preliminary data.</text>
</comment>
<proteinExistence type="predicted"/>
<sequence>MRKLIGLTAIVVICFFLGNCVQRFVAASQMVPQLAFPLSAAAHEFAAMLQPRFPQVPIRAQPPVFNGTDINIDLINQWLGDSSPEVFLTFDDGPSAEATVQILDVLQRHDIKATFFVLGSNVSRLPDVVQRIVAEGHELALHSHTHPNFLTLTREQKEAEIAQSLSLLHWYFPEVRIRWFRPPYGKYDQEVVDIAHDYGMCIAMFNEISTDNNSSAGEIARVVLNSRGKIMVFHDGQWPPLGRLSEAEAQLVAGLNRSVGIAKGRGAKFMTLSDYFGGFCP</sequence>